<dbReference type="AlphaFoldDB" id="A0A1K0JBP5"/>
<dbReference type="InterPro" id="IPR036249">
    <property type="entry name" value="Thioredoxin-like_sf"/>
</dbReference>
<dbReference type="Gene3D" id="3.40.30.10">
    <property type="entry name" value="Glutaredoxin"/>
    <property type="match status" value="1"/>
</dbReference>
<dbReference type="PANTHER" id="PTHR42673:SF4">
    <property type="entry name" value="MALEYLACETOACETATE ISOMERASE"/>
    <property type="match status" value="1"/>
</dbReference>
<keyword evidence="2" id="KW-0808">Transferase</keyword>
<feature type="domain" description="GST N-terminal" evidence="1">
    <location>
        <begin position="60"/>
        <end position="140"/>
    </location>
</feature>
<dbReference type="SFLD" id="SFLDS00019">
    <property type="entry name" value="Glutathione_Transferase_(cytos"/>
    <property type="match status" value="1"/>
</dbReference>
<dbReference type="Gene3D" id="1.20.1050.10">
    <property type="match status" value="1"/>
</dbReference>
<name>A0A1K0JBP5_CUPNE</name>
<sequence>MRLRQRHGAASWHEPAAGIRLVQHECTAWVRCVQASGCDTYRERVGRAPRRGKGGVMSKTTLTISSKTYSSWSLRGWLLARFAGLEFEEVLVPSDDIAARAEILLLSPSILVPCLRHHGVTVWDTLAIAEYLNEVHPKAGLLPEDRAARAHCRAICGEMHSGFAAMRSALPMNLKGHFPGMKVWSRAQADIDRITAIWIECLTRYGGPYLFGTRTMADAMYAPVVTRFVTYGVMLDPVPVAYCKQILSMPELQEWIAAAREEPDEISELDVEF</sequence>
<dbReference type="PANTHER" id="PTHR42673">
    <property type="entry name" value="MALEYLACETOACETATE ISOMERASE"/>
    <property type="match status" value="1"/>
</dbReference>
<dbReference type="InterPro" id="IPR036282">
    <property type="entry name" value="Glutathione-S-Trfase_C_sf"/>
</dbReference>
<dbReference type="GO" id="GO:0016034">
    <property type="term" value="F:maleylacetoacetate isomerase activity"/>
    <property type="evidence" value="ECO:0007669"/>
    <property type="project" value="TreeGrafter"/>
</dbReference>
<dbReference type="CDD" id="cd03194">
    <property type="entry name" value="GST_C_3"/>
    <property type="match status" value="1"/>
</dbReference>
<reference evidence="2" key="1">
    <citation type="submission" date="2016-09" db="EMBL/GenBank/DDBJ databases">
        <authorList>
            <person name="Capua I."/>
            <person name="De Benedictis P."/>
            <person name="Joannis T."/>
            <person name="Lombin L.H."/>
            <person name="Cattoli G."/>
        </authorList>
    </citation>
    <scope>NUCLEOTIDE SEQUENCE</scope>
    <source>
        <strain evidence="2">B9</strain>
    </source>
</reference>
<dbReference type="CDD" id="cd03043">
    <property type="entry name" value="GST_N_1"/>
    <property type="match status" value="1"/>
</dbReference>
<dbReference type="InterPro" id="IPR004045">
    <property type="entry name" value="Glutathione_S-Trfase_N"/>
</dbReference>
<accession>A0A1K0JBP5</accession>
<protein>
    <submittedName>
        <fullName evidence="2">Glutathione S-transferase (Modular protein)</fullName>
    </submittedName>
</protein>
<dbReference type="Pfam" id="PF13409">
    <property type="entry name" value="GST_N_2"/>
    <property type="match status" value="1"/>
</dbReference>
<dbReference type="InterPro" id="IPR040079">
    <property type="entry name" value="Glutathione_S-Trfase"/>
</dbReference>
<dbReference type="SUPFAM" id="SSF47616">
    <property type="entry name" value="GST C-terminal domain-like"/>
    <property type="match status" value="1"/>
</dbReference>
<proteinExistence type="predicted"/>
<evidence type="ECO:0000313" key="2">
    <source>
        <dbReference type="EMBL" id="SCU76546.1"/>
    </source>
</evidence>
<dbReference type="GO" id="GO:0004364">
    <property type="term" value="F:glutathione transferase activity"/>
    <property type="evidence" value="ECO:0007669"/>
    <property type="project" value="TreeGrafter"/>
</dbReference>
<dbReference type="GO" id="GO:0006559">
    <property type="term" value="P:L-phenylalanine catabolic process"/>
    <property type="evidence" value="ECO:0007669"/>
    <property type="project" value="TreeGrafter"/>
</dbReference>
<dbReference type="EMBL" id="FMSH01000246">
    <property type="protein sequence ID" value="SCU76546.1"/>
    <property type="molecule type" value="Genomic_DNA"/>
</dbReference>
<evidence type="ECO:0000259" key="1">
    <source>
        <dbReference type="PROSITE" id="PS50404"/>
    </source>
</evidence>
<dbReference type="SUPFAM" id="SSF52833">
    <property type="entry name" value="Thioredoxin-like"/>
    <property type="match status" value="1"/>
</dbReference>
<organism evidence="2">
    <name type="scientific">Cupriavidus necator</name>
    <name type="common">Alcaligenes eutrophus</name>
    <name type="synonym">Ralstonia eutropha</name>
    <dbReference type="NCBI Taxonomy" id="106590"/>
    <lineage>
        <taxon>Bacteria</taxon>
        <taxon>Pseudomonadati</taxon>
        <taxon>Pseudomonadota</taxon>
        <taxon>Betaproteobacteria</taxon>
        <taxon>Burkholderiales</taxon>
        <taxon>Burkholderiaceae</taxon>
        <taxon>Cupriavidus</taxon>
    </lineage>
</organism>
<dbReference type="PROSITE" id="PS50404">
    <property type="entry name" value="GST_NTER"/>
    <property type="match status" value="1"/>
</dbReference>
<dbReference type="GO" id="GO:0006749">
    <property type="term" value="P:glutathione metabolic process"/>
    <property type="evidence" value="ECO:0007669"/>
    <property type="project" value="TreeGrafter"/>
</dbReference>
<gene>
    <name evidence="2" type="ORF">CNECB9_320064</name>
</gene>